<dbReference type="Pfam" id="PF01202">
    <property type="entry name" value="SKI"/>
    <property type="match status" value="1"/>
</dbReference>
<evidence type="ECO:0000256" key="2">
    <source>
        <dbReference type="ARBA" id="ARBA00008420"/>
    </source>
</evidence>
<proteinExistence type="inferred from homology"/>
<evidence type="ECO:0000256" key="10">
    <source>
        <dbReference type="RuleBase" id="RU363066"/>
    </source>
</evidence>
<evidence type="ECO:0000256" key="1">
    <source>
        <dbReference type="ARBA" id="ARBA00004761"/>
    </source>
</evidence>
<protein>
    <recommendedName>
        <fullName evidence="3 10">Gluconokinase</fullName>
        <ecNumber evidence="3 10">2.7.1.12</ecNumber>
    </recommendedName>
</protein>
<dbReference type="EMBL" id="CP021056">
    <property type="protein sequence ID" value="QXE23980.1"/>
    <property type="molecule type" value="Genomic_DNA"/>
</dbReference>
<evidence type="ECO:0000256" key="9">
    <source>
        <dbReference type="ARBA" id="ARBA00048090"/>
    </source>
</evidence>
<evidence type="ECO:0000256" key="5">
    <source>
        <dbReference type="ARBA" id="ARBA00022741"/>
    </source>
</evidence>
<comment type="similarity">
    <text evidence="2 10">Belongs to the gluconokinase GntK/GntV family.</text>
</comment>
<dbReference type="GO" id="GO:0005524">
    <property type="term" value="F:ATP binding"/>
    <property type="evidence" value="ECO:0007669"/>
    <property type="project" value="UniProtKB-KW"/>
</dbReference>
<evidence type="ECO:0000313" key="11">
    <source>
        <dbReference type="EMBL" id="QXE23980.1"/>
    </source>
</evidence>
<comment type="catalytic activity">
    <reaction evidence="9 10">
        <text>D-gluconate + ATP = 6-phospho-D-gluconate + ADP + H(+)</text>
        <dbReference type="Rhea" id="RHEA:19433"/>
        <dbReference type="ChEBI" id="CHEBI:15378"/>
        <dbReference type="ChEBI" id="CHEBI:18391"/>
        <dbReference type="ChEBI" id="CHEBI:30616"/>
        <dbReference type="ChEBI" id="CHEBI:58759"/>
        <dbReference type="ChEBI" id="CHEBI:456216"/>
        <dbReference type="EC" id="2.7.1.12"/>
    </reaction>
</comment>
<dbReference type="InterPro" id="IPR006001">
    <property type="entry name" value="Therm_gnt_kin"/>
</dbReference>
<accession>A0A975T8D5</accession>
<dbReference type="InterPro" id="IPR031322">
    <property type="entry name" value="Shikimate/glucono_kinase"/>
</dbReference>
<dbReference type="GO" id="GO:0005737">
    <property type="term" value="C:cytoplasm"/>
    <property type="evidence" value="ECO:0007669"/>
    <property type="project" value="TreeGrafter"/>
</dbReference>
<dbReference type="FunFam" id="3.40.50.300:FF:000522">
    <property type="entry name" value="Gluconokinase"/>
    <property type="match status" value="1"/>
</dbReference>
<dbReference type="GO" id="GO:0046316">
    <property type="term" value="F:gluconokinase activity"/>
    <property type="evidence" value="ECO:0007669"/>
    <property type="project" value="UniProtKB-EC"/>
</dbReference>
<dbReference type="NCBIfam" id="TIGR01313">
    <property type="entry name" value="therm_gnt_kin"/>
    <property type="match status" value="1"/>
</dbReference>
<dbReference type="KEGG" id="rsin:B6N60_02682"/>
<dbReference type="CDD" id="cd02021">
    <property type="entry name" value="GntK"/>
    <property type="match status" value="1"/>
</dbReference>
<evidence type="ECO:0000256" key="8">
    <source>
        <dbReference type="ARBA" id="ARBA00023064"/>
    </source>
</evidence>
<organism evidence="11 12">
    <name type="scientific">Richelia sinica FACHB-800</name>
    <dbReference type="NCBI Taxonomy" id="1357546"/>
    <lineage>
        <taxon>Bacteria</taxon>
        <taxon>Bacillati</taxon>
        <taxon>Cyanobacteriota</taxon>
        <taxon>Cyanophyceae</taxon>
        <taxon>Nostocales</taxon>
        <taxon>Nostocaceae</taxon>
        <taxon>Richelia</taxon>
    </lineage>
</organism>
<sequence>MGVAGTGKTTVGQAFAAATGWEFHDADSFHSAVAKEKMSRGEALTDTDRIPWLQTMGERIAQCLQADESVILACSALKARYRQILYCNDPRVKLVYLQGSYELIEQRLCDRIDHFMKANLLQSQFDVLEAPTAEEAIYIDISQDVDVIVQEIKNYLRI</sequence>
<keyword evidence="8" id="KW-0311">Gluconate utilization</keyword>
<dbReference type="GO" id="GO:0019521">
    <property type="term" value="P:D-gluconate metabolic process"/>
    <property type="evidence" value="ECO:0007669"/>
    <property type="project" value="UniProtKB-KW"/>
</dbReference>
<dbReference type="Proteomes" id="UP000683511">
    <property type="component" value="Chromosome"/>
</dbReference>
<dbReference type="SUPFAM" id="SSF52540">
    <property type="entry name" value="P-loop containing nucleoside triphosphate hydrolases"/>
    <property type="match status" value="1"/>
</dbReference>
<dbReference type="EC" id="2.7.1.12" evidence="3 10"/>
<dbReference type="PANTHER" id="PTHR43442:SF3">
    <property type="entry name" value="GLUCONOKINASE-RELATED"/>
    <property type="match status" value="1"/>
</dbReference>
<keyword evidence="5 10" id="KW-0547">Nucleotide-binding</keyword>
<keyword evidence="4 10" id="KW-0808">Transferase</keyword>
<gene>
    <name evidence="11" type="ORF">B6N60_02682</name>
</gene>
<keyword evidence="6 10" id="KW-0418">Kinase</keyword>
<evidence type="ECO:0000256" key="6">
    <source>
        <dbReference type="ARBA" id="ARBA00022777"/>
    </source>
</evidence>
<reference evidence="11" key="1">
    <citation type="submission" date="2017-04" db="EMBL/GenBank/DDBJ databases">
        <title>Genome deletions in a multicellular cyanobacterial endosymbiont for morphological adaptation in marine diatoms.</title>
        <authorList>
            <person name="Wang Y."/>
            <person name="Gao H."/>
            <person name="Li R."/>
            <person name="Xu X."/>
        </authorList>
    </citation>
    <scope>NUCLEOTIDE SEQUENCE</scope>
    <source>
        <strain evidence="11">FACHB 800</strain>
    </source>
</reference>
<dbReference type="Gene3D" id="3.40.50.300">
    <property type="entry name" value="P-loop containing nucleotide triphosphate hydrolases"/>
    <property type="match status" value="1"/>
</dbReference>
<keyword evidence="12" id="KW-1185">Reference proteome</keyword>
<keyword evidence="7 10" id="KW-0067">ATP-binding</keyword>
<comment type="pathway">
    <text evidence="1">Carbohydrate acid metabolism.</text>
</comment>
<dbReference type="PANTHER" id="PTHR43442">
    <property type="entry name" value="GLUCONOKINASE-RELATED"/>
    <property type="match status" value="1"/>
</dbReference>
<evidence type="ECO:0000256" key="4">
    <source>
        <dbReference type="ARBA" id="ARBA00022679"/>
    </source>
</evidence>
<evidence type="ECO:0000313" key="12">
    <source>
        <dbReference type="Proteomes" id="UP000683511"/>
    </source>
</evidence>
<name>A0A975T8D5_9NOST</name>
<dbReference type="InterPro" id="IPR027417">
    <property type="entry name" value="P-loop_NTPase"/>
</dbReference>
<dbReference type="AlphaFoldDB" id="A0A975T8D5"/>
<evidence type="ECO:0000256" key="7">
    <source>
        <dbReference type="ARBA" id="ARBA00022840"/>
    </source>
</evidence>
<evidence type="ECO:0000256" key="3">
    <source>
        <dbReference type="ARBA" id="ARBA00012054"/>
    </source>
</evidence>